<protein>
    <submittedName>
        <fullName evidence="1">Uncharacterized protein</fullName>
    </submittedName>
</protein>
<evidence type="ECO:0000313" key="1">
    <source>
        <dbReference type="EMBL" id="KAI9922209.1"/>
    </source>
</evidence>
<gene>
    <name evidence="1" type="ORF">PsorP6_002411</name>
</gene>
<dbReference type="EMBL" id="CM047580">
    <property type="protein sequence ID" value="KAI9922209.1"/>
    <property type="molecule type" value="Genomic_DNA"/>
</dbReference>
<name>A0ACC0WTL3_9STRA</name>
<dbReference type="Proteomes" id="UP001163321">
    <property type="component" value="Chromosome 1"/>
</dbReference>
<organism evidence="1 2">
    <name type="scientific">Peronosclerospora sorghi</name>
    <dbReference type="NCBI Taxonomy" id="230839"/>
    <lineage>
        <taxon>Eukaryota</taxon>
        <taxon>Sar</taxon>
        <taxon>Stramenopiles</taxon>
        <taxon>Oomycota</taxon>
        <taxon>Peronosporomycetes</taxon>
        <taxon>Peronosporales</taxon>
        <taxon>Peronosporaceae</taxon>
        <taxon>Peronosclerospora</taxon>
    </lineage>
</organism>
<sequence length="196" mass="21799">MQCSQILKLPQLHWHRSGQRVFVQMKFLETTAITNPGQKAANAYDTAINSGNTAWMLMASALVMLMTPGVAFFYAGLASEDMASNTMMMSFVSMAIVSIQFWAFGYSVSFSLDWLFAWAVNDSIGVVPSGVYGTGIPHILFSFSQTQFAMITPALLSGGIVGRMDFSSFLLFILPWTSIVYDPLARWMWSLKLRET</sequence>
<proteinExistence type="predicted"/>
<keyword evidence="2" id="KW-1185">Reference proteome</keyword>
<accession>A0ACC0WTL3</accession>
<evidence type="ECO:0000313" key="2">
    <source>
        <dbReference type="Proteomes" id="UP001163321"/>
    </source>
</evidence>
<reference evidence="1 2" key="1">
    <citation type="journal article" date="2022" name="bioRxiv">
        <title>The genome of the oomycete Peronosclerospora sorghi, a cosmopolitan pathogen of maize and sorghum, is inflated with dispersed pseudogenes.</title>
        <authorList>
            <person name="Fletcher K."/>
            <person name="Martin F."/>
            <person name="Isakeit T."/>
            <person name="Cavanaugh K."/>
            <person name="Magill C."/>
            <person name="Michelmore R."/>
        </authorList>
    </citation>
    <scope>NUCLEOTIDE SEQUENCE [LARGE SCALE GENOMIC DNA]</scope>
    <source>
        <strain evidence="1">P6</strain>
    </source>
</reference>
<comment type="caution">
    <text evidence="1">The sequence shown here is derived from an EMBL/GenBank/DDBJ whole genome shotgun (WGS) entry which is preliminary data.</text>
</comment>